<evidence type="ECO:0000313" key="2">
    <source>
        <dbReference type="Proteomes" id="UP000257109"/>
    </source>
</evidence>
<dbReference type="AlphaFoldDB" id="A0A371IHX5"/>
<dbReference type="EMBL" id="QJKJ01000049">
    <property type="protein sequence ID" value="RDY14598.1"/>
    <property type="molecule type" value="Genomic_DNA"/>
</dbReference>
<sequence length="100" mass="11608">RRCFHATPPKIEQKYSLKNGSGLNKKWNCTLPKKEIGMGGCRPTNTPIDPNKKLKDGKVDDLMDIGHYQRLMSKLIYLSHTRLDIVFVKIYFFPMKNILI</sequence>
<protein>
    <recommendedName>
        <fullName evidence="3">Mitochondrial protein</fullName>
    </recommendedName>
</protein>
<dbReference type="Proteomes" id="UP000257109">
    <property type="component" value="Unassembled WGS sequence"/>
</dbReference>
<feature type="non-terminal residue" evidence="1">
    <location>
        <position position="1"/>
    </location>
</feature>
<keyword evidence="2" id="KW-1185">Reference proteome</keyword>
<name>A0A371IHX5_MUCPR</name>
<reference evidence="1" key="1">
    <citation type="submission" date="2018-05" db="EMBL/GenBank/DDBJ databases">
        <title>Draft genome of Mucuna pruriens seed.</title>
        <authorList>
            <person name="Nnadi N.E."/>
            <person name="Vos R."/>
            <person name="Hasami M.H."/>
            <person name="Devisetty U.K."/>
            <person name="Aguiy J.C."/>
        </authorList>
    </citation>
    <scope>NUCLEOTIDE SEQUENCE [LARGE SCALE GENOMIC DNA]</scope>
    <source>
        <strain evidence="1">JCA_2017</strain>
    </source>
</reference>
<gene>
    <name evidence="1" type="ORF">CR513_00326</name>
</gene>
<accession>A0A371IHX5</accession>
<comment type="caution">
    <text evidence="1">The sequence shown here is derived from an EMBL/GenBank/DDBJ whole genome shotgun (WGS) entry which is preliminary data.</text>
</comment>
<evidence type="ECO:0000313" key="1">
    <source>
        <dbReference type="EMBL" id="RDY14598.1"/>
    </source>
</evidence>
<organism evidence="1 2">
    <name type="scientific">Mucuna pruriens</name>
    <name type="common">Velvet bean</name>
    <name type="synonym">Dolichos pruriens</name>
    <dbReference type="NCBI Taxonomy" id="157652"/>
    <lineage>
        <taxon>Eukaryota</taxon>
        <taxon>Viridiplantae</taxon>
        <taxon>Streptophyta</taxon>
        <taxon>Embryophyta</taxon>
        <taxon>Tracheophyta</taxon>
        <taxon>Spermatophyta</taxon>
        <taxon>Magnoliopsida</taxon>
        <taxon>eudicotyledons</taxon>
        <taxon>Gunneridae</taxon>
        <taxon>Pentapetalae</taxon>
        <taxon>rosids</taxon>
        <taxon>fabids</taxon>
        <taxon>Fabales</taxon>
        <taxon>Fabaceae</taxon>
        <taxon>Papilionoideae</taxon>
        <taxon>50 kb inversion clade</taxon>
        <taxon>NPAAA clade</taxon>
        <taxon>indigoferoid/millettioid clade</taxon>
        <taxon>Phaseoleae</taxon>
        <taxon>Mucuna</taxon>
    </lineage>
</organism>
<proteinExistence type="predicted"/>
<evidence type="ECO:0008006" key="3">
    <source>
        <dbReference type="Google" id="ProtNLM"/>
    </source>
</evidence>